<evidence type="ECO:0000256" key="1">
    <source>
        <dbReference type="SAM" id="MobiDB-lite"/>
    </source>
</evidence>
<name>A0A0J7MYD3_LASNI</name>
<evidence type="ECO:0000313" key="3">
    <source>
        <dbReference type="Proteomes" id="UP000036403"/>
    </source>
</evidence>
<evidence type="ECO:0000313" key="2">
    <source>
        <dbReference type="EMBL" id="KMQ85440.1"/>
    </source>
</evidence>
<reference evidence="2 3" key="1">
    <citation type="submission" date="2015-04" db="EMBL/GenBank/DDBJ databases">
        <title>Lasius niger genome sequencing.</title>
        <authorList>
            <person name="Konorov E.A."/>
            <person name="Nikitin M.A."/>
            <person name="Kirill M.V."/>
            <person name="Chang P."/>
        </authorList>
    </citation>
    <scope>NUCLEOTIDE SEQUENCE [LARGE SCALE GENOMIC DNA]</scope>
    <source>
        <tissue evidence="2">Whole</tissue>
    </source>
</reference>
<proteinExistence type="predicted"/>
<organism evidence="2 3">
    <name type="scientific">Lasius niger</name>
    <name type="common">Black garden ant</name>
    <dbReference type="NCBI Taxonomy" id="67767"/>
    <lineage>
        <taxon>Eukaryota</taxon>
        <taxon>Metazoa</taxon>
        <taxon>Ecdysozoa</taxon>
        <taxon>Arthropoda</taxon>
        <taxon>Hexapoda</taxon>
        <taxon>Insecta</taxon>
        <taxon>Pterygota</taxon>
        <taxon>Neoptera</taxon>
        <taxon>Endopterygota</taxon>
        <taxon>Hymenoptera</taxon>
        <taxon>Apocrita</taxon>
        <taxon>Aculeata</taxon>
        <taxon>Formicoidea</taxon>
        <taxon>Formicidae</taxon>
        <taxon>Formicinae</taxon>
        <taxon>Lasius</taxon>
        <taxon>Lasius</taxon>
    </lineage>
</organism>
<protein>
    <submittedName>
        <fullName evidence="2">Uncharacterized protein</fullName>
    </submittedName>
</protein>
<feature type="compositionally biased region" description="Acidic residues" evidence="1">
    <location>
        <begin position="72"/>
        <end position="95"/>
    </location>
</feature>
<dbReference type="EMBL" id="LBMM01013883">
    <property type="protein sequence ID" value="KMQ85440.1"/>
    <property type="molecule type" value="Genomic_DNA"/>
</dbReference>
<dbReference type="PaxDb" id="67767-A0A0J7MYD3"/>
<feature type="compositionally biased region" description="Acidic residues" evidence="1">
    <location>
        <begin position="49"/>
        <end position="64"/>
    </location>
</feature>
<gene>
    <name evidence="2" type="ORF">RF55_16014</name>
</gene>
<comment type="caution">
    <text evidence="2">The sequence shown here is derived from an EMBL/GenBank/DDBJ whole genome shotgun (WGS) entry which is preliminary data.</text>
</comment>
<dbReference type="Proteomes" id="UP000036403">
    <property type="component" value="Unassembled WGS sequence"/>
</dbReference>
<accession>A0A0J7MYD3</accession>
<sequence length="145" mass="16942">MSRKPFQELRKTQKYKRLNEFLTSANDNNKANNFLEPKLPNQINIIFNENEEEAKVEEGEDTEEERNHTGEESDNSEEEEEAIEEESEDEEEEENIDRGIGNDHDDIEHGYERLYFGAPLNVSQIGILMEYQFLNLPKLACGLFI</sequence>
<dbReference type="AlphaFoldDB" id="A0A0J7MYD3"/>
<feature type="compositionally biased region" description="Basic and acidic residues" evidence="1">
    <location>
        <begin position="96"/>
        <end position="105"/>
    </location>
</feature>
<feature type="region of interest" description="Disordered" evidence="1">
    <location>
        <begin position="47"/>
        <end position="105"/>
    </location>
</feature>
<keyword evidence="3" id="KW-1185">Reference proteome</keyword>